<feature type="compositionally biased region" description="Acidic residues" evidence="1">
    <location>
        <begin position="153"/>
        <end position="172"/>
    </location>
</feature>
<comment type="caution">
    <text evidence="3">The sequence shown here is derived from an EMBL/GenBank/DDBJ whole genome shotgun (WGS) entry which is preliminary data.</text>
</comment>
<feature type="region of interest" description="Disordered" evidence="1">
    <location>
        <begin position="1"/>
        <end position="32"/>
    </location>
</feature>
<sequence length="198" mass="22503">MLSGADDNSNFEDDMNDSDESETLSDIDDEEVDGYLFNEKEKNYKKIIWENINRKYLKEQAEKASVAPAMAKSRKRRAQEAKSSSLAQSAVEATRQCPSTKRLSSKINYDRLRNLFDEPAAPENAKKLRIELPSDNHDNLESKLEDKLKDDEPGSTDEIEDGDIDGDNEIADETYGYGGDGYNYDDDGYGYNNYDDDY</sequence>
<gene>
    <name evidence="3" type="ORF">LLUT_LOCUS270</name>
</gene>
<feature type="region of interest" description="Disordered" evidence="1">
    <location>
        <begin position="60"/>
        <end position="102"/>
    </location>
</feature>
<feature type="compositionally biased region" description="Basic and acidic residues" evidence="1">
    <location>
        <begin position="124"/>
        <end position="152"/>
    </location>
</feature>
<dbReference type="AlphaFoldDB" id="A0AAV1VQD4"/>
<feature type="compositionally biased region" description="Acidic residues" evidence="1">
    <location>
        <begin position="9"/>
        <end position="32"/>
    </location>
</feature>
<accession>A0AAV1VQD4</accession>
<feature type="domain" description="Brf1 TBP-binding" evidence="2">
    <location>
        <begin position="25"/>
        <end position="117"/>
    </location>
</feature>
<feature type="region of interest" description="Disordered" evidence="1">
    <location>
        <begin position="118"/>
        <end position="198"/>
    </location>
</feature>
<dbReference type="Pfam" id="PF07741">
    <property type="entry name" value="BRF1"/>
    <property type="match status" value="1"/>
</dbReference>
<organism evidence="3 4">
    <name type="scientific">Lupinus luteus</name>
    <name type="common">European yellow lupine</name>
    <dbReference type="NCBI Taxonomy" id="3873"/>
    <lineage>
        <taxon>Eukaryota</taxon>
        <taxon>Viridiplantae</taxon>
        <taxon>Streptophyta</taxon>
        <taxon>Embryophyta</taxon>
        <taxon>Tracheophyta</taxon>
        <taxon>Spermatophyta</taxon>
        <taxon>Magnoliopsida</taxon>
        <taxon>eudicotyledons</taxon>
        <taxon>Gunneridae</taxon>
        <taxon>Pentapetalae</taxon>
        <taxon>rosids</taxon>
        <taxon>fabids</taxon>
        <taxon>Fabales</taxon>
        <taxon>Fabaceae</taxon>
        <taxon>Papilionoideae</taxon>
        <taxon>50 kb inversion clade</taxon>
        <taxon>genistoids sensu lato</taxon>
        <taxon>core genistoids</taxon>
        <taxon>Genisteae</taxon>
        <taxon>Lupinus</taxon>
    </lineage>
</organism>
<reference evidence="3 4" key="1">
    <citation type="submission" date="2024-03" db="EMBL/GenBank/DDBJ databases">
        <authorList>
            <person name="Martinez-Hernandez J."/>
        </authorList>
    </citation>
    <scope>NUCLEOTIDE SEQUENCE [LARGE SCALE GENOMIC DNA]</scope>
</reference>
<dbReference type="EMBL" id="CAXHTB010000001">
    <property type="protein sequence ID" value="CAL0299210.1"/>
    <property type="molecule type" value="Genomic_DNA"/>
</dbReference>
<dbReference type="Gene3D" id="1.20.5.650">
    <property type="entry name" value="Single helix bin"/>
    <property type="match status" value="1"/>
</dbReference>
<evidence type="ECO:0000259" key="2">
    <source>
        <dbReference type="Pfam" id="PF07741"/>
    </source>
</evidence>
<evidence type="ECO:0000313" key="3">
    <source>
        <dbReference type="EMBL" id="CAL0299210.1"/>
    </source>
</evidence>
<proteinExistence type="predicted"/>
<dbReference type="Proteomes" id="UP001497480">
    <property type="component" value="Unassembled WGS sequence"/>
</dbReference>
<name>A0AAV1VQD4_LUPLU</name>
<evidence type="ECO:0000256" key="1">
    <source>
        <dbReference type="SAM" id="MobiDB-lite"/>
    </source>
</evidence>
<protein>
    <recommendedName>
        <fullName evidence="2">Brf1 TBP-binding domain-containing protein</fullName>
    </recommendedName>
</protein>
<feature type="compositionally biased region" description="Acidic residues" evidence="1">
    <location>
        <begin position="183"/>
        <end position="198"/>
    </location>
</feature>
<evidence type="ECO:0000313" key="4">
    <source>
        <dbReference type="Proteomes" id="UP001497480"/>
    </source>
</evidence>
<dbReference type="InterPro" id="IPR011665">
    <property type="entry name" value="BRF1_TBP-bd_dom"/>
</dbReference>
<keyword evidence="4" id="KW-1185">Reference proteome</keyword>